<gene>
    <name evidence="13" type="ORF">BCR33DRAFT_850888</name>
</gene>
<dbReference type="InterPro" id="IPR021056">
    <property type="entry name" value="Mt_import_IM_translocase_Tim54"/>
</dbReference>
<comment type="subcellular location">
    <subcellularLocation>
        <location evidence="1">Mitochondrion inner membrane</location>
        <topology evidence="1">Single-pass membrane protein</topology>
    </subcellularLocation>
</comment>
<accession>A0A1Y2C9F6</accession>
<dbReference type="GO" id="GO:0005743">
    <property type="term" value="C:mitochondrial inner membrane"/>
    <property type="evidence" value="ECO:0007669"/>
    <property type="project" value="UniProtKB-SubCell"/>
</dbReference>
<keyword evidence="4" id="KW-0813">Transport</keyword>
<evidence type="ECO:0000313" key="13">
    <source>
        <dbReference type="EMBL" id="ORY43671.1"/>
    </source>
</evidence>
<proteinExistence type="inferred from homology"/>
<evidence type="ECO:0000256" key="6">
    <source>
        <dbReference type="ARBA" id="ARBA00022792"/>
    </source>
</evidence>
<protein>
    <recommendedName>
        <fullName evidence="3">Mitochondrial import inner membrane translocase subunit TIM54</fullName>
    </recommendedName>
</protein>
<keyword evidence="11" id="KW-0472">Membrane</keyword>
<evidence type="ECO:0000313" key="14">
    <source>
        <dbReference type="Proteomes" id="UP000193642"/>
    </source>
</evidence>
<dbReference type="Pfam" id="PF11711">
    <property type="entry name" value="Tim54"/>
    <property type="match status" value="1"/>
</dbReference>
<evidence type="ECO:0000256" key="3">
    <source>
        <dbReference type="ARBA" id="ARBA00020796"/>
    </source>
</evidence>
<evidence type="ECO:0000256" key="8">
    <source>
        <dbReference type="ARBA" id="ARBA00022989"/>
    </source>
</evidence>
<dbReference type="STRING" id="329046.A0A1Y2C9F6"/>
<evidence type="ECO:0000256" key="7">
    <source>
        <dbReference type="ARBA" id="ARBA00022927"/>
    </source>
</evidence>
<keyword evidence="8" id="KW-1133">Transmembrane helix</keyword>
<feature type="compositionally biased region" description="Polar residues" evidence="12">
    <location>
        <begin position="25"/>
        <end position="37"/>
    </location>
</feature>
<dbReference type="Proteomes" id="UP000193642">
    <property type="component" value="Unassembled WGS sequence"/>
</dbReference>
<name>A0A1Y2C9F6_9FUNG</name>
<evidence type="ECO:0000256" key="12">
    <source>
        <dbReference type="SAM" id="MobiDB-lite"/>
    </source>
</evidence>
<keyword evidence="9" id="KW-0811">Translocation</keyword>
<evidence type="ECO:0000256" key="11">
    <source>
        <dbReference type="ARBA" id="ARBA00023136"/>
    </source>
</evidence>
<keyword evidence="5" id="KW-0812">Transmembrane</keyword>
<feature type="region of interest" description="Disordered" evidence="12">
    <location>
        <begin position="23"/>
        <end position="43"/>
    </location>
</feature>
<dbReference type="OrthoDB" id="5598305at2759"/>
<keyword evidence="6" id="KW-0999">Mitochondrion inner membrane</keyword>
<organism evidence="13 14">
    <name type="scientific">Rhizoclosmatium globosum</name>
    <dbReference type="NCBI Taxonomy" id="329046"/>
    <lineage>
        <taxon>Eukaryota</taxon>
        <taxon>Fungi</taxon>
        <taxon>Fungi incertae sedis</taxon>
        <taxon>Chytridiomycota</taxon>
        <taxon>Chytridiomycota incertae sedis</taxon>
        <taxon>Chytridiomycetes</taxon>
        <taxon>Chytridiales</taxon>
        <taxon>Chytriomycetaceae</taxon>
        <taxon>Rhizoclosmatium</taxon>
    </lineage>
</organism>
<dbReference type="GO" id="GO:0015031">
    <property type="term" value="P:protein transport"/>
    <property type="evidence" value="ECO:0007669"/>
    <property type="project" value="UniProtKB-KW"/>
</dbReference>
<comment type="caution">
    <text evidence="13">The sequence shown here is derived from an EMBL/GenBank/DDBJ whole genome shotgun (WGS) entry which is preliminary data.</text>
</comment>
<evidence type="ECO:0000256" key="9">
    <source>
        <dbReference type="ARBA" id="ARBA00023010"/>
    </source>
</evidence>
<evidence type="ECO:0000256" key="2">
    <source>
        <dbReference type="ARBA" id="ARBA00006355"/>
    </source>
</evidence>
<sequence length="387" mass="43656">MIARGLLQSSLRRRTPTTLLPTRRWSSTLNESTTSGAPATEEKKKSYKDWIPSRGWQIFWGLTSGLITIAVYDSRRLESIQNDFIERARVQFAQQPSGILERPRKVIVCVSAGDNGKAWFESYVKPVFDAAALDYTVLVPDKAGHLRAKVRQHVWEGKTQKPVLAPPPPPPFSVWSPSTWWPKKESPEEFILRMSEGMVQKYHAEDGIIAIGPEAYQEVLQGIQLGLLSVPTEAPEKRYVLQPQGTDNKALAEYEKEVAEANAEYERGWVYPELELRAENVDGLPGPVPTVGYIPARHFVGWIGFGKRIGNWFRRREVGKEVGEAALMICGNNQRPFDANVDVTVGVKDVRNYEVREKGTEYENGGSEWKVWDGIDNTVASRLRVYA</sequence>
<evidence type="ECO:0000256" key="1">
    <source>
        <dbReference type="ARBA" id="ARBA00004434"/>
    </source>
</evidence>
<keyword evidence="14" id="KW-1185">Reference proteome</keyword>
<comment type="similarity">
    <text evidence="2">Belongs to the TIM54 family.</text>
</comment>
<evidence type="ECO:0000256" key="10">
    <source>
        <dbReference type="ARBA" id="ARBA00023128"/>
    </source>
</evidence>
<evidence type="ECO:0000256" key="4">
    <source>
        <dbReference type="ARBA" id="ARBA00022448"/>
    </source>
</evidence>
<reference evidence="13 14" key="1">
    <citation type="submission" date="2016-07" db="EMBL/GenBank/DDBJ databases">
        <title>Pervasive Adenine N6-methylation of Active Genes in Fungi.</title>
        <authorList>
            <consortium name="DOE Joint Genome Institute"/>
            <person name="Mondo S.J."/>
            <person name="Dannebaum R.O."/>
            <person name="Kuo R.C."/>
            <person name="Labutti K."/>
            <person name="Haridas S."/>
            <person name="Kuo A."/>
            <person name="Salamov A."/>
            <person name="Ahrendt S.R."/>
            <person name="Lipzen A."/>
            <person name="Sullivan W."/>
            <person name="Andreopoulos W.B."/>
            <person name="Clum A."/>
            <person name="Lindquist E."/>
            <person name="Daum C."/>
            <person name="Ramamoorthy G.K."/>
            <person name="Gryganskyi A."/>
            <person name="Culley D."/>
            <person name="Magnuson J.K."/>
            <person name="James T.Y."/>
            <person name="O'Malley M.A."/>
            <person name="Stajich J.E."/>
            <person name="Spatafora J.W."/>
            <person name="Visel A."/>
            <person name="Grigoriev I.V."/>
        </authorList>
    </citation>
    <scope>NUCLEOTIDE SEQUENCE [LARGE SCALE GENOMIC DNA]</scope>
    <source>
        <strain evidence="13 14">JEL800</strain>
    </source>
</reference>
<dbReference type="AlphaFoldDB" id="A0A1Y2C9F6"/>
<keyword evidence="7" id="KW-0653">Protein transport</keyword>
<keyword evidence="10" id="KW-0496">Mitochondrion</keyword>
<evidence type="ECO:0000256" key="5">
    <source>
        <dbReference type="ARBA" id="ARBA00022692"/>
    </source>
</evidence>
<dbReference type="EMBL" id="MCGO01000024">
    <property type="protein sequence ID" value="ORY43671.1"/>
    <property type="molecule type" value="Genomic_DNA"/>
</dbReference>